<keyword evidence="7 11" id="KW-1133">Transmembrane helix</keyword>
<dbReference type="EMBL" id="CP009888">
    <property type="protein sequence ID" value="AIY64752.1"/>
    <property type="molecule type" value="Genomic_DNA"/>
</dbReference>
<dbReference type="InterPro" id="IPR045584">
    <property type="entry name" value="Pilin-like"/>
</dbReference>
<evidence type="ECO:0000256" key="10">
    <source>
        <dbReference type="ARBA" id="ARBA00030775"/>
    </source>
</evidence>
<evidence type="ECO:0000259" key="12">
    <source>
        <dbReference type="Pfam" id="PF12019"/>
    </source>
</evidence>
<evidence type="ECO:0000256" key="11">
    <source>
        <dbReference type="SAM" id="Phobius"/>
    </source>
</evidence>
<reference evidence="13 14" key="1">
    <citation type="submission" date="2014-11" db="EMBL/GenBank/DDBJ databases">
        <title>Complete Genome Sequence of Pseudoalteromonas sp. Strain OCN003 Isolated from Kaneohe Bay, Oahu, Hawaii.</title>
        <authorList>
            <person name="Beurmann S."/>
            <person name="Videau P."/>
            <person name="Ushijima B."/>
            <person name="Smith A.M."/>
            <person name="Aeby G.S."/>
            <person name="Callahan S.M."/>
            <person name="Belcaid M."/>
        </authorList>
    </citation>
    <scope>NUCLEOTIDE SEQUENCE [LARGE SCALE GENOMIC DNA]</scope>
    <source>
        <strain evidence="13 14">OCN003</strain>
    </source>
</reference>
<evidence type="ECO:0000313" key="13">
    <source>
        <dbReference type="EMBL" id="AIY64752.1"/>
    </source>
</evidence>
<evidence type="ECO:0000256" key="1">
    <source>
        <dbReference type="ARBA" id="ARBA00004377"/>
    </source>
</evidence>
<keyword evidence="3" id="KW-1003">Cell membrane</keyword>
<gene>
    <name evidence="13" type="ORF">OM33_06035</name>
</gene>
<evidence type="ECO:0000256" key="7">
    <source>
        <dbReference type="ARBA" id="ARBA00022989"/>
    </source>
</evidence>
<keyword evidence="4" id="KW-0488">Methylation</keyword>
<keyword evidence="8 11" id="KW-0472">Membrane</keyword>
<dbReference type="KEGG" id="pseo:OM33_06035"/>
<evidence type="ECO:0000256" key="6">
    <source>
        <dbReference type="ARBA" id="ARBA00022692"/>
    </source>
</evidence>
<dbReference type="eggNOG" id="COG4970">
    <property type="taxonomic scope" value="Bacteria"/>
</dbReference>
<protein>
    <recommendedName>
        <fullName evidence="2">Type II secretion system protein H</fullName>
    </recommendedName>
    <alternativeName>
        <fullName evidence="10">General secretion pathway protein H</fullName>
    </alternativeName>
</protein>
<organism evidence="13 14">
    <name type="scientific">Pseudoalteromonas piratica</name>
    <dbReference type="NCBI Taxonomy" id="1348114"/>
    <lineage>
        <taxon>Bacteria</taxon>
        <taxon>Pseudomonadati</taxon>
        <taxon>Pseudomonadota</taxon>
        <taxon>Gammaproteobacteria</taxon>
        <taxon>Alteromonadales</taxon>
        <taxon>Pseudoalteromonadaceae</taxon>
        <taxon>Pseudoalteromonas</taxon>
    </lineage>
</organism>
<keyword evidence="14" id="KW-1185">Reference proteome</keyword>
<dbReference type="SUPFAM" id="SSF54523">
    <property type="entry name" value="Pili subunits"/>
    <property type="match status" value="1"/>
</dbReference>
<keyword evidence="5" id="KW-0997">Cell inner membrane</keyword>
<comment type="subcellular location">
    <subcellularLocation>
        <location evidence="1">Cell inner membrane</location>
        <topology evidence="1">Single-pass membrane protein</topology>
    </subcellularLocation>
</comment>
<dbReference type="STRING" id="1348114.OM33_06035"/>
<feature type="domain" description="General secretion pathway GspH" evidence="12">
    <location>
        <begin position="40"/>
        <end position="131"/>
    </location>
</feature>
<evidence type="ECO:0000256" key="3">
    <source>
        <dbReference type="ARBA" id="ARBA00022475"/>
    </source>
</evidence>
<evidence type="ECO:0000256" key="2">
    <source>
        <dbReference type="ARBA" id="ARBA00021549"/>
    </source>
</evidence>
<sequence length="145" mass="15638">MKNGYTLIELAVVSSIIGIMSTIAIPSMITTIKSDRLVTTANQLTSTFKFARSEAVKRETDVQLVASRGEWLVQLDGDTIMVFSSNYDSISVKGLANMTIRASGETTSINLSIEDDDADTQDRCFSVLVSGQSQLTKGGCVSETQ</sequence>
<accession>A0A0A7EFI1</accession>
<evidence type="ECO:0000256" key="4">
    <source>
        <dbReference type="ARBA" id="ARBA00022481"/>
    </source>
</evidence>
<evidence type="ECO:0000313" key="14">
    <source>
        <dbReference type="Proteomes" id="UP000030341"/>
    </source>
</evidence>
<name>A0A0A7EFI1_9GAMM</name>
<dbReference type="GO" id="GO:0005886">
    <property type="term" value="C:plasma membrane"/>
    <property type="evidence" value="ECO:0007669"/>
    <property type="project" value="UniProtKB-SubCell"/>
</dbReference>
<dbReference type="InterPro" id="IPR012902">
    <property type="entry name" value="N_methyl_site"/>
</dbReference>
<dbReference type="Gene3D" id="3.55.40.10">
    <property type="entry name" value="minor pseudopilin epsh domain"/>
    <property type="match status" value="1"/>
</dbReference>
<dbReference type="Pfam" id="PF07963">
    <property type="entry name" value="N_methyl"/>
    <property type="match status" value="1"/>
</dbReference>
<dbReference type="GO" id="GO:0015628">
    <property type="term" value="P:protein secretion by the type II secretion system"/>
    <property type="evidence" value="ECO:0007669"/>
    <property type="project" value="InterPro"/>
</dbReference>
<dbReference type="AlphaFoldDB" id="A0A0A7EFI1"/>
<evidence type="ECO:0000256" key="8">
    <source>
        <dbReference type="ARBA" id="ARBA00023136"/>
    </source>
</evidence>
<evidence type="ECO:0000256" key="9">
    <source>
        <dbReference type="ARBA" id="ARBA00025772"/>
    </source>
</evidence>
<proteinExistence type="inferred from homology"/>
<dbReference type="Pfam" id="PF12019">
    <property type="entry name" value="GspH"/>
    <property type="match status" value="1"/>
</dbReference>
<comment type="similarity">
    <text evidence="9">Belongs to the GSP H family.</text>
</comment>
<dbReference type="NCBIfam" id="TIGR02532">
    <property type="entry name" value="IV_pilin_GFxxxE"/>
    <property type="match status" value="1"/>
</dbReference>
<feature type="transmembrane region" description="Helical" evidence="11">
    <location>
        <begin position="7"/>
        <end position="29"/>
    </location>
</feature>
<evidence type="ECO:0000256" key="5">
    <source>
        <dbReference type="ARBA" id="ARBA00022519"/>
    </source>
</evidence>
<dbReference type="Proteomes" id="UP000030341">
    <property type="component" value="Chromosome 1"/>
</dbReference>
<dbReference type="GO" id="GO:0015627">
    <property type="term" value="C:type II protein secretion system complex"/>
    <property type="evidence" value="ECO:0007669"/>
    <property type="project" value="InterPro"/>
</dbReference>
<dbReference type="InterPro" id="IPR022346">
    <property type="entry name" value="T2SS_GspH"/>
</dbReference>
<dbReference type="HOGENOM" id="CLU_084761_5_3_6"/>
<dbReference type="RefSeq" id="WP_038639994.1">
    <property type="nucleotide sequence ID" value="NZ_CP009888.1"/>
</dbReference>
<keyword evidence="6 11" id="KW-0812">Transmembrane</keyword>